<comment type="caution">
    <text evidence="2">The sequence shown here is derived from an EMBL/GenBank/DDBJ whole genome shotgun (WGS) entry which is preliminary data.</text>
</comment>
<reference evidence="2" key="1">
    <citation type="submission" date="2021-02" db="EMBL/GenBank/DDBJ databases">
        <authorList>
            <person name="Nowell W R."/>
        </authorList>
    </citation>
    <scope>NUCLEOTIDE SEQUENCE</scope>
</reference>
<dbReference type="PANTHER" id="PTHR47611">
    <property type="entry name" value="HAT DIMERISATION DOMAIN, C-TERMINAL"/>
    <property type="match status" value="1"/>
</dbReference>
<gene>
    <name evidence="2" type="ORF">OVA965_LOCUS42967</name>
    <name evidence="3" type="ORF">TMI583_LOCUS45037</name>
</gene>
<dbReference type="EMBL" id="CAJOBA010079296">
    <property type="protein sequence ID" value="CAF4433717.1"/>
    <property type="molecule type" value="Genomic_DNA"/>
</dbReference>
<organism evidence="2 4">
    <name type="scientific">Didymodactylos carnosus</name>
    <dbReference type="NCBI Taxonomy" id="1234261"/>
    <lineage>
        <taxon>Eukaryota</taxon>
        <taxon>Metazoa</taxon>
        <taxon>Spiralia</taxon>
        <taxon>Gnathifera</taxon>
        <taxon>Rotifera</taxon>
        <taxon>Eurotatoria</taxon>
        <taxon>Bdelloidea</taxon>
        <taxon>Philodinida</taxon>
        <taxon>Philodinidae</taxon>
        <taxon>Didymodactylos</taxon>
    </lineage>
</organism>
<dbReference type="EMBL" id="CAJNOK010054717">
    <property type="protein sequence ID" value="CAF1616766.1"/>
    <property type="molecule type" value="Genomic_DNA"/>
</dbReference>
<evidence type="ECO:0000313" key="4">
    <source>
        <dbReference type="Proteomes" id="UP000677228"/>
    </source>
</evidence>
<proteinExistence type="predicted"/>
<evidence type="ECO:0000313" key="2">
    <source>
        <dbReference type="EMBL" id="CAF1616766.1"/>
    </source>
</evidence>
<feature type="domain" description="HAT C-terminal dimerisation" evidence="1">
    <location>
        <begin position="51"/>
        <end position="111"/>
    </location>
</feature>
<dbReference type="SUPFAM" id="SSF53098">
    <property type="entry name" value="Ribonuclease H-like"/>
    <property type="match status" value="1"/>
</dbReference>
<dbReference type="InterPro" id="IPR008906">
    <property type="entry name" value="HATC_C_dom"/>
</dbReference>
<dbReference type="AlphaFoldDB" id="A0A8S2G2I2"/>
<sequence length="117" mass="13546">MLPHCFMNVNDIKVKKLKSSVLWNTILPNVIIQYYWVSNNNGSEYYRIPNVFWREQQQNLPILAKIAKSIYVIQASSAESERHFSTGGQIVTQQRSQLDPECVESLVVLKEAYLNNN</sequence>
<dbReference type="Proteomes" id="UP000682733">
    <property type="component" value="Unassembled WGS sequence"/>
</dbReference>
<dbReference type="Proteomes" id="UP000677228">
    <property type="component" value="Unassembled WGS sequence"/>
</dbReference>
<dbReference type="PANTHER" id="PTHR47611:SF1">
    <property type="entry name" value="CCHC-TYPE DOMAIN-CONTAINING PROTEIN"/>
    <property type="match status" value="1"/>
</dbReference>
<evidence type="ECO:0000313" key="3">
    <source>
        <dbReference type="EMBL" id="CAF4433717.1"/>
    </source>
</evidence>
<evidence type="ECO:0000259" key="1">
    <source>
        <dbReference type="Pfam" id="PF05699"/>
    </source>
</evidence>
<dbReference type="InterPro" id="IPR012337">
    <property type="entry name" value="RNaseH-like_sf"/>
</dbReference>
<accession>A0A8S2G2I2</accession>
<dbReference type="Pfam" id="PF05699">
    <property type="entry name" value="Dimer_Tnp_hAT"/>
    <property type="match status" value="1"/>
</dbReference>
<protein>
    <recommendedName>
        <fullName evidence="1">HAT C-terminal dimerisation domain-containing protein</fullName>
    </recommendedName>
</protein>
<dbReference type="GO" id="GO:0046983">
    <property type="term" value="F:protein dimerization activity"/>
    <property type="evidence" value="ECO:0007669"/>
    <property type="project" value="InterPro"/>
</dbReference>
<name>A0A8S2G2I2_9BILA</name>